<evidence type="ECO:0000313" key="2">
    <source>
        <dbReference type="Proteomes" id="UP000244870"/>
    </source>
</evidence>
<dbReference type="AlphaFoldDB" id="A0A2S1KNQ5"/>
<accession>A0A2S1KNQ5</accession>
<gene>
    <name evidence="1" type="ORF">B6254_0166</name>
</gene>
<evidence type="ECO:0000313" key="1">
    <source>
        <dbReference type="EMBL" id="AWF94605.1"/>
    </source>
</evidence>
<protein>
    <recommendedName>
        <fullName evidence="3">Type II toxin-antitoxin system PemK/MazF family toxin</fullName>
    </recommendedName>
</protein>
<evidence type="ECO:0008006" key="3">
    <source>
        <dbReference type="Google" id="ProtNLM"/>
    </source>
</evidence>
<sequence>MAKKLYWAYVSFVDQPGGKERPVLYVREDQDSYFVYRLTTKFANKSPQIQKNYFEIIDWQAAGLPQKSCIDRGRINKLPRATTKLRHIGELTTHDIKRLAAFKS</sequence>
<proteinExistence type="predicted"/>
<organism evidence="1 2">
    <name type="scientific">Weissella cibaria</name>
    <dbReference type="NCBI Taxonomy" id="137591"/>
    <lineage>
        <taxon>Bacteria</taxon>
        <taxon>Bacillati</taxon>
        <taxon>Bacillota</taxon>
        <taxon>Bacilli</taxon>
        <taxon>Lactobacillales</taxon>
        <taxon>Lactobacillaceae</taxon>
        <taxon>Weissella</taxon>
    </lineage>
</organism>
<dbReference type="EMBL" id="CP020928">
    <property type="protein sequence ID" value="AWF94605.1"/>
    <property type="molecule type" value="Genomic_DNA"/>
</dbReference>
<name>A0A2S1KNQ5_9LACO</name>
<dbReference type="RefSeq" id="WP_108729865.1">
    <property type="nucleotide sequence ID" value="NZ_CP020928.1"/>
</dbReference>
<reference evidence="1 2" key="1">
    <citation type="submission" date="2017-04" db="EMBL/GenBank/DDBJ databases">
        <title>Weissella cibaria strain m2 complete genome.</title>
        <authorList>
            <person name="Pan Q."/>
            <person name="Tan M."/>
            <person name="Yao F."/>
            <person name="Su S."/>
        </authorList>
    </citation>
    <scope>NUCLEOTIDE SEQUENCE [LARGE SCALE GENOMIC DNA]</scope>
    <source>
        <strain evidence="1 2">M2</strain>
    </source>
</reference>
<dbReference type="Proteomes" id="UP000244870">
    <property type="component" value="Chromosome"/>
</dbReference>